<protein>
    <submittedName>
        <fullName evidence="3">NADP-dependent oxidoreductase</fullName>
    </submittedName>
</protein>
<dbReference type="Pfam" id="PF13602">
    <property type="entry name" value="ADH_zinc_N_2"/>
    <property type="match status" value="1"/>
</dbReference>
<name>A0A930VFJ6_9ACTN</name>
<dbReference type="InterPro" id="IPR052585">
    <property type="entry name" value="Lipid_raft_assoc_Zn_ADH"/>
</dbReference>
<dbReference type="Gene3D" id="3.90.180.10">
    <property type="entry name" value="Medium-chain alcohol dehydrogenases, catalytic domain"/>
    <property type="match status" value="1"/>
</dbReference>
<evidence type="ECO:0000259" key="2">
    <source>
        <dbReference type="SMART" id="SM00829"/>
    </source>
</evidence>
<dbReference type="PANTHER" id="PTHR43482:SF1">
    <property type="entry name" value="PROTEIN AST1-RELATED"/>
    <property type="match status" value="1"/>
</dbReference>
<accession>A0A930VFJ6</accession>
<dbReference type="AlphaFoldDB" id="A0A930VFJ6"/>
<gene>
    <name evidence="3" type="ORF">ISU07_11095</name>
</gene>
<organism evidence="3 4">
    <name type="scientific">Nocardioides islandensis</name>
    <dbReference type="NCBI Taxonomy" id="433663"/>
    <lineage>
        <taxon>Bacteria</taxon>
        <taxon>Bacillati</taxon>
        <taxon>Actinomycetota</taxon>
        <taxon>Actinomycetes</taxon>
        <taxon>Propionibacteriales</taxon>
        <taxon>Nocardioidaceae</taxon>
        <taxon>Nocardioides</taxon>
    </lineage>
</organism>
<dbReference type="InterPro" id="IPR011032">
    <property type="entry name" value="GroES-like_sf"/>
</dbReference>
<evidence type="ECO:0000313" key="3">
    <source>
        <dbReference type="EMBL" id="MBF4763672.1"/>
    </source>
</evidence>
<evidence type="ECO:0000256" key="1">
    <source>
        <dbReference type="SAM" id="MobiDB-lite"/>
    </source>
</evidence>
<dbReference type="SMART" id="SM00829">
    <property type="entry name" value="PKS_ER"/>
    <property type="match status" value="1"/>
</dbReference>
<reference evidence="3" key="1">
    <citation type="submission" date="2020-11" db="EMBL/GenBank/DDBJ databases">
        <title>Nocardioides sp. nov., isolated from Soil of Cynanchum wilfordii Hemsley rhizosphere.</title>
        <authorList>
            <person name="Lee J.-S."/>
            <person name="Suh M.K."/>
            <person name="Kim J.-S."/>
        </authorList>
    </citation>
    <scope>NUCLEOTIDE SEQUENCE</scope>
    <source>
        <strain evidence="3">KCTC 19275</strain>
    </source>
</reference>
<dbReference type="PANTHER" id="PTHR43482">
    <property type="entry name" value="PROTEIN AST1-RELATED"/>
    <property type="match status" value="1"/>
</dbReference>
<feature type="domain" description="Enoyl reductase (ER)" evidence="2">
    <location>
        <begin position="9"/>
        <end position="294"/>
    </location>
</feature>
<dbReference type="Gene3D" id="3.40.50.720">
    <property type="entry name" value="NAD(P)-binding Rossmann-like Domain"/>
    <property type="match status" value="1"/>
</dbReference>
<sequence length="296" mass="29885">MRSIQSVPGHDEPQVVERDRPVPGPGQVLVETVAAAVNPVDAFVASSLGTDLVAGGRQVGLGWDVSGRVAEVGPDVTAYAVGDPVAGLDDDMVGADRALAEYVLLDAEAVAVVPEGLDLVEAASIPLNSVTAHQALALLGEPDGRSLLVTGAGGAVGGYAVALARAAGWDVTGLGRPGDEEFVRSTGAGFTAHVEPASYDAVLDGAVLQAGALAYVKDGGTFVGVQPSQPVPTERGITVTAVQVRRDGALLADLLRRSADGELAVRVAGTAPLHEAATVFAKVGGGGQRGRWLLVP</sequence>
<feature type="compositionally biased region" description="Basic and acidic residues" evidence="1">
    <location>
        <begin position="9"/>
        <end position="21"/>
    </location>
</feature>
<dbReference type="GO" id="GO:0016491">
    <property type="term" value="F:oxidoreductase activity"/>
    <property type="evidence" value="ECO:0007669"/>
    <property type="project" value="InterPro"/>
</dbReference>
<dbReference type="EMBL" id="JADKPN010000005">
    <property type="protein sequence ID" value="MBF4763672.1"/>
    <property type="molecule type" value="Genomic_DNA"/>
</dbReference>
<dbReference type="InterPro" id="IPR013154">
    <property type="entry name" value="ADH-like_N"/>
</dbReference>
<dbReference type="SUPFAM" id="SSF51735">
    <property type="entry name" value="NAD(P)-binding Rossmann-fold domains"/>
    <property type="match status" value="1"/>
</dbReference>
<comment type="caution">
    <text evidence="3">The sequence shown here is derived from an EMBL/GenBank/DDBJ whole genome shotgun (WGS) entry which is preliminary data.</text>
</comment>
<dbReference type="RefSeq" id="WP_194706847.1">
    <property type="nucleotide sequence ID" value="NZ_JADKPN010000005.1"/>
</dbReference>
<dbReference type="CDD" id="cd05289">
    <property type="entry name" value="MDR_like_2"/>
    <property type="match status" value="1"/>
</dbReference>
<proteinExistence type="predicted"/>
<feature type="region of interest" description="Disordered" evidence="1">
    <location>
        <begin position="1"/>
        <end position="23"/>
    </location>
</feature>
<dbReference type="InterPro" id="IPR020843">
    <property type="entry name" value="ER"/>
</dbReference>
<dbReference type="Proteomes" id="UP000640489">
    <property type="component" value="Unassembled WGS sequence"/>
</dbReference>
<keyword evidence="4" id="KW-1185">Reference proteome</keyword>
<evidence type="ECO:0000313" key="4">
    <source>
        <dbReference type="Proteomes" id="UP000640489"/>
    </source>
</evidence>
<dbReference type="InterPro" id="IPR036291">
    <property type="entry name" value="NAD(P)-bd_dom_sf"/>
</dbReference>
<dbReference type="Pfam" id="PF08240">
    <property type="entry name" value="ADH_N"/>
    <property type="match status" value="1"/>
</dbReference>
<dbReference type="SUPFAM" id="SSF50129">
    <property type="entry name" value="GroES-like"/>
    <property type="match status" value="1"/>
</dbReference>